<gene>
    <name evidence="3" type="ORF">STABA_v1c09580</name>
</gene>
<keyword evidence="4" id="KW-1185">Reference proteome</keyword>
<evidence type="ECO:0000313" key="3">
    <source>
        <dbReference type="EMBL" id="QGS52311.1"/>
    </source>
</evidence>
<evidence type="ECO:0000256" key="1">
    <source>
        <dbReference type="SAM" id="Coils"/>
    </source>
</evidence>
<feature type="compositionally biased region" description="Basic and acidic residues" evidence="2">
    <location>
        <begin position="209"/>
        <end position="245"/>
    </location>
</feature>
<organism evidence="3 4">
    <name type="scientific">Spiroplasma tabanidicola</name>
    <dbReference type="NCBI Taxonomy" id="324079"/>
    <lineage>
        <taxon>Bacteria</taxon>
        <taxon>Bacillati</taxon>
        <taxon>Mycoplasmatota</taxon>
        <taxon>Mollicutes</taxon>
        <taxon>Entomoplasmatales</taxon>
        <taxon>Spiroplasmataceae</taxon>
        <taxon>Spiroplasma</taxon>
    </lineage>
</organism>
<reference evidence="3 4" key="1">
    <citation type="submission" date="2019-11" db="EMBL/GenBank/DDBJ databases">
        <title>Complete genome sequence of Spiroplasma tabanidicola TAUS-1 (DSM 22603).</title>
        <authorList>
            <person name="Huang C.-T."/>
            <person name="Lin Y.-C."/>
            <person name="Kuo C.-H."/>
        </authorList>
    </citation>
    <scope>NUCLEOTIDE SEQUENCE [LARGE SCALE GENOMIC DNA]</scope>
    <source>
        <strain evidence="3 4">TAUS-1</strain>
    </source>
</reference>
<protein>
    <submittedName>
        <fullName evidence="3">Uncharacterized protein</fullName>
    </submittedName>
</protein>
<dbReference type="RefSeq" id="WP_156007166.1">
    <property type="nucleotide sequence ID" value="NZ_CP046276.1"/>
</dbReference>
<keyword evidence="1" id="KW-0175">Coiled coil</keyword>
<feature type="region of interest" description="Disordered" evidence="2">
    <location>
        <begin position="43"/>
        <end position="74"/>
    </location>
</feature>
<evidence type="ECO:0000256" key="2">
    <source>
        <dbReference type="SAM" id="MobiDB-lite"/>
    </source>
</evidence>
<dbReference type="OrthoDB" id="389357at2"/>
<feature type="compositionally biased region" description="Basic and acidic residues" evidence="2">
    <location>
        <begin position="64"/>
        <end position="74"/>
    </location>
</feature>
<dbReference type="EMBL" id="CP046276">
    <property type="protein sequence ID" value="QGS52311.1"/>
    <property type="molecule type" value="Genomic_DNA"/>
</dbReference>
<sequence length="245" mass="29167">MANQNDEKNNIQNDPKKRMEEIKKSNDLFKDVEIKEFIRPSRLGKDISISPNEGKPTLIKPRRKQEPLVSKEERKELEKTISDVTAELREKNENIIKQHKKLMKEENKFNKLVNKYSKKIEVMKNKGYSEEKVEKTIELKENYKNKLNQIHQNLLFVEAHQTFDPNMSLKDRRKQIYNNAYNSETRRAQKLIALREAANNKKQAFNWESHVDYSESVKPQPDKNAGHKREGSWDDELERFKKENK</sequence>
<evidence type="ECO:0000313" key="4">
    <source>
        <dbReference type="Proteomes" id="UP000424468"/>
    </source>
</evidence>
<accession>A0A6I6CBI0</accession>
<dbReference type="KEGG" id="stab:STABA_v1c09580"/>
<feature type="coiled-coil region" evidence="1">
    <location>
        <begin position="74"/>
        <end position="108"/>
    </location>
</feature>
<feature type="region of interest" description="Disordered" evidence="2">
    <location>
        <begin position="1"/>
        <end position="24"/>
    </location>
</feature>
<dbReference type="Proteomes" id="UP000424468">
    <property type="component" value="Chromosome"/>
</dbReference>
<dbReference type="AlphaFoldDB" id="A0A6I6CBI0"/>
<feature type="region of interest" description="Disordered" evidence="2">
    <location>
        <begin position="208"/>
        <end position="245"/>
    </location>
</feature>
<name>A0A6I6CBI0_9MOLU</name>
<proteinExistence type="predicted"/>